<evidence type="ECO:0000256" key="11">
    <source>
        <dbReference type="ARBA" id="ARBA00049091"/>
    </source>
</evidence>
<dbReference type="RefSeq" id="WP_392395148.1">
    <property type="nucleotide sequence ID" value="NZ_JAURTK010000007.1"/>
</dbReference>
<dbReference type="SUPFAM" id="SSF52833">
    <property type="entry name" value="Thioredoxin-like"/>
    <property type="match status" value="1"/>
</dbReference>
<comment type="function">
    <text evidence="1">Thiol-specific peroxidase that catalyzes the reduction of hydrogen peroxide and organic hydroperoxides to water and alcohols, respectively. Plays a role in cell protection against oxidative stress by detoxifying peroxides and as sensor of hydrogen peroxide-mediated signaling events.</text>
</comment>
<sequence>MSLQDKLDAFRADFKAGKPPFNAPPEIHPVMERATAELIASGQASRAIKAGDRAPHFNLKDQDGNDVSSAALLVKGPLVVTFYRGVWCPYCNIELQAINEVLPQIQAYGANVVAISPQTAVNSRKSVRTNELGFPVLSDVNGQTGADFGLRFALPDYLVELYENLRNDLPAFNDDPGWTLPMPARYVIGQDGIVLYSEVNPDYTRRPDPSDMFPVLEKAAFMTVQTLYVDGGASIGKLAF</sequence>
<comment type="caution">
    <text evidence="13">The sequence shown here is derived from an EMBL/GenBank/DDBJ whole genome shotgun (WGS) entry which is preliminary data.</text>
</comment>
<keyword evidence="7" id="KW-0676">Redox-active center</keyword>
<comment type="similarity">
    <text evidence="9">Belongs to the peroxiredoxin family. BCP/PrxQ subfamily.</text>
</comment>
<dbReference type="InterPro" id="IPR050924">
    <property type="entry name" value="Peroxiredoxin_BCP/PrxQ"/>
</dbReference>
<dbReference type="AlphaFoldDB" id="A0AB73IJ15"/>
<dbReference type="Proteomes" id="UP001229486">
    <property type="component" value="Unassembled WGS sequence"/>
</dbReference>
<protein>
    <recommendedName>
        <fullName evidence="2">thioredoxin-dependent peroxiredoxin</fullName>
        <ecNumber evidence="2">1.11.1.24</ecNumber>
    </recommendedName>
    <alternativeName>
        <fullName evidence="8">Thioredoxin peroxidase</fullName>
    </alternativeName>
    <alternativeName>
        <fullName evidence="10">Thioredoxin-dependent peroxiredoxin Bcp</fullName>
    </alternativeName>
</protein>
<evidence type="ECO:0000256" key="6">
    <source>
        <dbReference type="ARBA" id="ARBA00023157"/>
    </source>
</evidence>
<name>A0AB73IJ15_9BURK</name>
<accession>A0AB73IJ15</accession>
<evidence type="ECO:0000256" key="10">
    <source>
        <dbReference type="ARBA" id="ARBA00042639"/>
    </source>
</evidence>
<evidence type="ECO:0000256" key="5">
    <source>
        <dbReference type="ARBA" id="ARBA00023002"/>
    </source>
</evidence>
<feature type="domain" description="Thioredoxin" evidence="12">
    <location>
        <begin position="48"/>
        <end position="221"/>
    </location>
</feature>
<dbReference type="GO" id="GO:0034599">
    <property type="term" value="P:cellular response to oxidative stress"/>
    <property type="evidence" value="ECO:0007669"/>
    <property type="project" value="TreeGrafter"/>
</dbReference>
<keyword evidence="4" id="KW-0049">Antioxidant</keyword>
<evidence type="ECO:0000256" key="1">
    <source>
        <dbReference type="ARBA" id="ARBA00003330"/>
    </source>
</evidence>
<evidence type="ECO:0000256" key="8">
    <source>
        <dbReference type="ARBA" id="ARBA00032824"/>
    </source>
</evidence>
<dbReference type="Gene3D" id="3.40.30.10">
    <property type="entry name" value="Glutaredoxin"/>
    <property type="match status" value="1"/>
</dbReference>
<dbReference type="PANTHER" id="PTHR42801:SF7">
    <property type="entry name" value="SLL1159 PROTEIN"/>
    <property type="match status" value="1"/>
</dbReference>
<reference evidence="13" key="1">
    <citation type="submission" date="2023-07" db="EMBL/GenBank/DDBJ databases">
        <title>Sorghum-associated microbial communities from plants grown in Nebraska, USA.</title>
        <authorList>
            <person name="Schachtman D."/>
        </authorList>
    </citation>
    <scope>NUCLEOTIDE SEQUENCE</scope>
    <source>
        <strain evidence="13">DS1061</strain>
    </source>
</reference>
<dbReference type="InterPro" id="IPR036249">
    <property type="entry name" value="Thioredoxin-like_sf"/>
</dbReference>
<proteinExistence type="inferred from homology"/>
<evidence type="ECO:0000259" key="12">
    <source>
        <dbReference type="PROSITE" id="PS51352"/>
    </source>
</evidence>
<evidence type="ECO:0000313" key="13">
    <source>
        <dbReference type="EMBL" id="MDP9649966.1"/>
    </source>
</evidence>
<dbReference type="InterPro" id="IPR000866">
    <property type="entry name" value="AhpC/TSA"/>
</dbReference>
<keyword evidence="6" id="KW-1015">Disulfide bond</keyword>
<dbReference type="GO" id="GO:0005737">
    <property type="term" value="C:cytoplasm"/>
    <property type="evidence" value="ECO:0007669"/>
    <property type="project" value="TreeGrafter"/>
</dbReference>
<dbReference type="EMBL" id="JAURTK010000007">
    <property type="protein sequence ID" value="MDP9649966.1"/>
    <property type="molecule type" value="Genomic_DNA"/>
</dbReference>
<evidence type="ECO:0000256" key="9">
    <source>
        <dbReference type="ARBA" id="ARBA00038489"/>
    </source>
</evidence>
<evidence type="ECO:0000256" key="2">
    <source>
        <dbReference type="ARBA" id="ARBA00013017"/>
    </source>
</evidence>
<evidence type="ECO:0000256" key="4">
    <source>
        <dbReference type="ARBA" id="ARBA00022862"/>
    </source>
</evidence>
<evidence type="ECO:0000256" key="3">
    <source>
        <dbReference type="ARBA" id="ARBA00022559"/>
    </source>
</evidence>
<dbReference type="InterPro" id="IPR013766">
    <property type="entry name" value="Thioredoxin_domain"/>
</dbReference>
<dbReference type="Pfam" id="PF00578">
    <property type="entry name" value="AhpC-TSA"/>
    <property type="match status" value="1"/>
</dbReference>
<evidence type="ECO:0000313" key="14">
    <source>
        <dbReference type="Proteomes" id="UP001229486"/>
    </source>
</evidence>
<gene>
    <name evidence="13" type="ORF">J2793_005434</name>
</gene>
<dbReference type="PANTHER" id="PTHR42801">
    <property type="entry name" value="THIOREDOXIN-DEPENDENT PEROXIDE REDUCTASE"/>
    <property type="match status" value="1"/>
</dbReference>
<organism evidence="13 14">
    <name type="scientific">Paraburkholderia caledonica</name>
    <dbReference type="NCBI Taxonomy" id="134536"/>
    <lineage>
        <taxon>Bacteria</taxon>
        <taxon>Pseudomonadati</taxon>
        <taxon>Pseudomonadota</taxon>
        <taxon>Betaproteobacteria</taxon>
        <taxon>Burkholderiales</taxon>
        <taxon>Burkholderiaceae</taxon>
        <taxon>Paraburkholderia</taxon>
    </lineage>
</organism>
<dbReference type="PROSITE" id="PS51352">
    <property type="entry name" value="THIOREDOXIN_2"/>
    <property type="match status" value="1"/>
</dbReference>
<dbReference type="GO" id="GO:0008379">
    <property type="term" value="F:thioredoxin peroxidase activity"/>
    <property type="evidence" value="ECO:0007669"/>
    <property type="project" value="TreeGrafter"/>
</dbReference>
<dbReference type="CDD" id="cd02970">
    <property type="entry name" value="PRX_like2"/>
    <property type="match status" value="1"/>
</dbReference>
<keyword evidence="5" id="KW-0560">Oxidoreductase</keyword>
<keyword evidence="3" id="KW-0575">Peroxidase</keyword>
<comment type="catalytic activity">
    <reaction evidence="11">
        <text>a hydroperoxide + [thioredoxin]-dithiol = an alcohol + [thioredoxin]-disulfide + H2O</text>
        <dbReference type="Rhea" id="RHEA:62620"/>
        <dbReference type="Rhea" id="RHEA-COMP:10698"/>
        <dbReference type="Rhea" id="RHEA-COMP:10700"/>
        <dbReference type="ChEBI" id="CHEBI:15377"/>
        <dbReference type="ChEBI" id="CHEBI:29950"/>
        <dbReference type="ChEBI" id="CHEBI:30879"/>
        <dbReference type="ChEBI" id="CHEBI:35924"/>
        <dbReference type="ChEBI" id="CHEBI:50058"/>
        <dbReference type="EC" id="1.11.1.24"/>
    </reaction>
</comment>
<dbReference type="GO" id="GO:0045454">
    <property type="term" value="P:cell redox homeostasis"/>
    <property type="evidence" value="ECO:0007669"/>
    <property type="project" value="TreeGrafter"/>
</dbReference>
<dbReference type="EC" id="1.11.1.24" evidence="2"/>
<evidence type="ECO:0000256" key="7">
    <source>
        <dbReference type="ARBA" id="ARBA00023284"/>
    </source>
</evidence>